<gene>
    <name evidence="2" type="ORF">OLC1_LOCUS5978</name>
</gene>
<dbReference type="InterPro" id="IPR044730">
    <property type="entry name" value="RNase_H-like_dom_plant"/>
</dbReference>
<accession>A0AAV1CHJ7</accession>
<reference evidence="2" key="1">
    <citation type="submission" date="2023-03" db="EMBL/GenBank/DDBJ databases">
        <authorList>
            <person name="Julca I."/>
        </authorList>
    </citation>
    <scope>NUCLEOTIDE SEQUENCE</scope>
</reference>
<feature type="domain" description="RNase H type-1" evidence="1">
    <location>
        <begin position="132"/>
        <end position="204"/>
    </location>
</feature>
<dbReference type="AlphaFoldDB" id="A0AAV1CHJ7"/>
<dbReference type="CDD" id="cd06222">
    <property type="entry name" value="RNase_H_like"/>
    <property type="match status" value="1"/>
</dbReference>
<evidence type="ECO:0000313" key="3">
    <source>
        <dbReference type="Proteomes" id="UP001161247"/>
    </source>
</evidence>
<dbReference type="EMBL" id="OX459119">
    <property type="protein sequence ID" value="CAI9094895.1"/>
    <property type="molecule type" value="Genomic_DNA"/>
</dbReference>
<sequence length="212" mass="23754">MNVRALKGVWREVLEGARWSLGDGKMVRFWLDRWLGNQDTLISLARHPIPEEHLQLPVANFVSNGAWDWQAFQHLLPATCLMRLSAIAVPTGGVGDDKMYWGYSDDGGFTTKSAYSKLTPTMDSNDRHSWNAGLSLACEKGGRKVIPEVDNSSIISMLLSMKEIVGLNTGIVYRIHDLLKREWVVEFKHVFWEANFMAGYMASLAAQEPGGL</sequence>
<evidence type="ECO:0000259" key="1">
    <source>
        <dbReference type="Pfam" id="PF13456"/>
    </source>
</evidence>
<dbReference type="InterPro" id="IPR002156">
    <property type="entry name" value="RNaseH_domain"/>
</dbReference>
<dbReference type="Pfam" id="PF13456">
    <property type="entry name" value="RVT_3"/>
    <property type="match status" value="1"/>
</dbReference>
<proteinExistence type="predicted"/>
<dbReference type="GO" id="GO:0003676">
    <property type="term" value="F:nucleic acid binding"/>
    <property type="evidence" value="ECO:0007669"/>
    <property type="project" value="InterPro"/>
</dbReference>
<protein>
    <submittedName>
        <fullName evidence="2">OLC1v1030725C1</fullName>
    </submittedName>
</protein>
<dbReference type="Proteomes" id="UP001161247">
    <property type="component" value="Chromosome 2"/>
</dbReference>
<name>A0AAV1CHJ7_OLDCO</name>
<evidence type="ECO:0000313" key="2">
    <source>
        <dbReference type="EMBL" id="CAI9094895.1"/>
    </source>
</evidence>
<organism evidence="2 3">
    <name type="scientific">Oldenlandia corymbosa var. corymbosa</name>
    <dbReference type="NCBI Taxonomy" id="529605"/>
    <lineage>
        <taxon>Eukaryota</taxon>
        <taxon>Viridiplantae</taxon>
        <taxon>Streptophyta</taxon>
        <taxon>Embryophyta</taxon>
        <taxon>Tracheophyta</taxon>
        <taxon>Spermatophyta</taxon>
        <taxon>Magnoliopsida</taxon>
        <taxon>eudicotyledons</taxon>
        <taxon>Gunneridae</taxon>
        <taxon>Pentapetalae</taxon>
        <taxon>asterids</taxon>
        <taxon>lamiids</taxon>
        <taxon>Gentianales</taxon>
        <taxon>Rubiaceae</taxon>
        <taxon>Rubioideae</taxon>
        <taxon>Spermacoceae</taxon>
        <taxon>Hedyotis-Oldenlandia complex</taxon>
        <taxon>Oldenlandia</taxon>
    </lineage>
</organism>
<dbReference type="GO" id="GO:0004523">
    <property type="term" value="F:RNA-DNA hybrid ribonuclease activity"/>
    <property type="evidence" value="ECO:0007669"/>
    <property type="project" value="InterPro"/>
</dbReference>
<keyword evidence="3" id="KW-1185">Reference proteome</keyword>